<dbReference type="EMBL" id="GGFL01008604">
    <property type="protein sequence ID" value="MBW72782.1"/>
    <property type="molecule type" value="Transcribed_RNA"/>
</dbReference>
<evidence type="ECO:0000313" key="2">
    <source>
        <dbReference type="EMBL" id="MBW72782.1"/>
    </source>
</evidence>
<sequence>MRRCKRKRMAVVVVWVAIRIWIRTALADCKASWPHWAVPISRSHRSSSRRMMITTCTWTSLWLPRICALPITKFLQPIGTNRS</sequence>
<evidence type="ECO:0000256" key="1">
    <source>
        <dbReference type="SAM" id="SignalP"/>
    </source>
</evidence>
<protein>
    <submittedName>
        <fullName evidence="2">Putative secreted protein</fullName>
    </submittedName>
</protein>
<reference evidence="2" key="1">
    <citation type="submission" date="2018-01" db="EMBL/GenBank/DDBJ databases">
        <title>An insight into the sialome of Amazonian anophelines.</title>
        <authorList>
            <person name="Ribeiro J.M."/>
            <person name="Scarpassa V."/>
            <person name="Calvo E."/>
        </authorList>
    </citation>
    <scope>NUCLEOTIDE SEQUENCE</scope>
</reference>
<feature type="chain" id="PRO_5014986309" evidence="1">
    <location>
        <begin position="28"/>
        <end position="83"/>
    </location>
</feature>
<feature type="signal peptide" evidence="1">
    <location>
        <begin position="1"/>
        <end position="27"/>
    </location>
</feature>
<dbReference type="AlphaFoldDB" id="A0A2M4D5C8"/>
<name>A0A2M4D5C8_ANODA</name>
<proteinExistence type="predicted"/>
<keyword evidence="1" id="KW-0732">Signal</keyword>
<accession>A0A2M4D5C8</accession>
<organism evidence="2">
    <name type="scientific">Anopheles darlingi</name>
    <name type="common">Mosquito</name>
    <dbReference type="NCBI Taxonomy" id="43151"/>
    <lineage>
        <taxon>Eukaryota</taxon>
        <taxon>Metazoa</taxon>
        <taxon>Ecdysozoa</taxon>
        <taxon>Arthropoda</taxon>
        <taxon>Hexapoda</taxon>
        <taxon>Insecta</taxon>
        <taxon>Pterygota</taxon>
        <taxon>Neoptera</taxon>
        <taxon>Endopterygota</taxon>
        <taxon>Diptera</taxon>
        <taxon>Nematocera</taxon>
        <taxon>Culicoidea</taxon>
        <taxon>Culicidae</taxon>
        <taxon>Anophelinae</taxon>
        <taxon>Anopheles</taxon>
    </lineage>
</organism>